<reference evidence="2 3" key="1">
    <citation type="journal article" date="2010" name="BMC Genomics">
        <title>Genome sequence of the pattern forming Paenibacillus vortex bacterium reveals potential for thriving in complex environments.</title>
        <authorList>
            <person name="Sirota-Madi A."/>
            <person name="Olender T."/>
            <person name="Helman Y."/>
            <person name="Ingham C."/>
            <person name="Brainis I."/>
            <person name="Roth D."/>
            <person name="Hagi E."/>
            <person name="Brodsky L."/>
            <person name="Leshkowitz D."/>
            <person name="Galatenko V."/>
            <person name="Nikolaev V."/>
            <person name="Mugasimangalam R.C."/>
            <person name="Bransburg-Zabary S."/>
            <person name="Gutnick D.L."/>
            <person name="Lancet D."/>
            <person name="Ben-Jacob E."/>
        </authorList>
    </citation>
    <scope>NUCLEOTIDE SEQUENCE [LARGE SCALE GENOMIC DNA]</scope>
    <source>
        <strain evidence="2 3">V453</strain>
    </source>
</reference>
<keyword evidence="3" id="KW-1185">Reference proteome</keyword>
<comment type="caution">
    <text evidence="2">The sequence shown here is derived from an EMBL/GenBank/DDBJ whole genome shotgun (WGS) entry which is preliminary data.</text>
</comment>
<accession>A0A2R9SZ21</accession>
<dbReference type="InterPro" id="IPR003439">
    <property type="entry name" value="ABC_transporter-like_ATP-bd"/>
</dbReference>
<dbReference type="SUPFAM" id="SSF52540">
    <property type="entry name" value="P-loop containing nucleoside triphosphate hydrolases"/>
    <property type="match status" value="1"/>
</dbReference>
<evidence type="ECO:0000313" key="3">
    <source>
        <dbReference type="Proteomes" id="UP000003094"/>
    </source>
</evidence>
<evidence type="ECO:0000313" key="2">
    <source>
        <dbReference type="EMBL" id="EFU42652.1"/>
    </source>
</evidence>
<dbReference type="Pfam" id="PF00005">
    <property type="entry name" value="ABC_tran"/>
    <property type="match status" value="1"/>
</dbReference>
<feature type="domain" description="ABC transporter" evidence="1">
    <location>
        <begin position="56"/>
        <end position="95"/>
    </location>
</feature>
<dbReference type="EMBL" id="ADHJ01000013">
    <property type="protein sequence ID" value="EFU42652.1"/>
    <property type="molecule type" value="Genomic_DNA"/>
</dbReference>
<gene>
    <name evidence="2" type="ORF">PVOR_07355</name>
</gene>
<protein>
    <recommendedName>
        <fullName evidence="1">ABC transporter domain-containing protein</fullName>
    </recommendedName>
</protein>
<name>A0A2R9SZ21_9BACL</name>
<evidence type="ECO:0000259" key="1">
    <source>
        <dbReference type="Pfam" id="PF00005"/>
    </source>
</evidence>
<proteinExistence type="predicted"/>
<dbReference type="AlphaFoldDB" id="A0A2R9SZ21"/>
<dbReference type="KEGG" id="pvo:PVOR_07355"/>
<dbReference type="InterPro" id="IPR027417">
    <property type="entry name" value="P-loop_NTPase"/>
</dbReference>
<organism evidence="2 3">
    <name type="scientific">Paenibacillus vortex V453</name>
    <dbReference type="NCBI Taxonomy" id="715225"/>
    <lineage>
        <taxon>Bacteria</taxon>
        <taxon>Bacillati</taxon>
        <taxon>Bacillota</taxon>
        <taxon>Bacilli</taxon>
        <taxon>Bacillales</taxon>
        <taxon>Paenibacillaceae</taxon>
        <taxon>Paenibacillus</taxon>
    </lineage>
</organism>
<dbReference type="Gene3D" id="3.40.50.300">
    <property type="entry name" value="P-loop containing nucleotide triphosphate hydrolases"/>
    <property type="match status" value="1"/>
</dbReference>
<dbReference type="GO" id="GO:0005524">
    <property type="term" value="F:ATP binding"/>
    <property type="evidence" value="ECO:0007669"/>
    <property type="project" value="InterPro"/>
</dbReference>
<sequence>MKLLYMYVESQGDIFRDIFFNFSSEYIVEYDKAYNKILIKNNPKYFKNFYGKSISDITAIVGKNGSGKSLILEIVGREMRERIELLKIEGKEIKDRYFMIFH</sequence>
<dbReference type="Proteomes" id="UP000003094">
    <property type="component" value="Unassembled WGS sequence"/>
</dbReference>
<dbReference type="GO" id="GO:0016887">
    <property type="term" value="F:ATP hydrolysis activity"/>
    <property type="evidence" value="ECO:0007669"/>
    <property type="project" value="InterPro"/>
</dbReference>
<dbReference type="RefSeq" id="WP_006208353.1">
    <property type="nucleotide sequence ID" value="NZ_ADHJ01000013.1"/>
</dbReference>